<accession>A0A1F7TKQ2</accession>
<keyword evidence="4" id="KW-0963">Cytoplasm</keyword>
<dbReference type="PANTHER" id="PTHR21342:SF0">
    <property type="entry name" value="BIFUNCTIONAL NMN ADENYLYLTRANSFERASE_NUDIX HYDROLASE"/>
    <property type="match status" value="1"/>
</dbReference>
<comment type="subcellular location">
    <subcellularLocation>
        <location evidence="4">Cytoplasm</location>
    </subcellularLocation>
</comment>
<evidence type="ECO:0000256" key="3">
    <source>
        <dbReference type="ARBA" id="ARBA00022695"/>
    </source>
</evidence>
<feature type="domain" description="Cytidyltransferase-like" evidence="5">
    <location>
        <begin position="8"/>
        <end position="74"/>
    </location>
</feature>
<keyword evidence="4" id="KW-0520">NAD</keyword>
<dbReference type="GO" id="GO:0000309">
    <property type="term" value="F:nicotinamide-nucleotide adenylyltransferase activity"/>
    <property type="evidence" value="ECO:0007669"/>
    <property type="project" value="UniProtKB-UniRule"/>
</dbReference>
<reference evidence="6 7" key="1">
    <citation type="journal article" date="2016" name="Nat. Commun.">
        <title>Thousands of microbial genomes shed light on interconnected biogeochemical processes in an aquifer system.</title>
        <authorList>
            <person name="Anantharaman K."/>
            <person name="Brown C.T."/>
            <person name="Hug L.A."/>
            <person name="Sharon I."/>
            <person name="Castelle C.J."/>
            <person name="Probst A.J."/>
            <person name="Thomas B.C."/>
            <person name="Singh A."/>
            <person name="Wilkins M.J."/>
            <person name="Karaoz U."/>
            <person name="Brodie E.L."/>
            <person name="Williams K.H."/>
            <person name="Hubbard S.S."/>
            <person name="Banfield J.F."/>
        </authorList>
    </citation>
    <scope>NUCLEOTIDE SEQUENCE [LARGE SCALE GENOMIC DNA]</scope>
</reference>
<keyword evidence="2 4" id="KW-0808">Transferase</keyword>
<dbReference type="NCBIfam" id="TIGR00125">
    <property type="entry name" value="cyt_tran_rel"/>
    <property type="match status" value="1"/>
</dbReference>
<keyword evidence="4" id="KW-0662">Pyridine nucleotide biosynthesis</keyword>
<dbReference type="GO" id="GO:0005737">
    <property type="term" value="C:cytoplasm"/>
    <property type="evidence" value="ECO:0007669"/>
    <property type="project" value="UniProtKB-SubCell"/>
</dbReference>
<dbReference type="InterPro" id="IPR006418">
    <property type="entry name" value="NMN_Atrans_arc"/>
</dbReference>
<gene>
    <name evidence="6" type="ORF">A2856_02630</name>
</gene>
<dbReference type="EC" id="2.7.7.1" evidence="4"/>
<dbReference type="Pfam" id="PF01467">
    <property type="entry name" value="CTP_transf_like"/>
    <property type="match status" value="1"/>
</dbReference>
<dbReference type="InterPro" id="IPR014729">
    <property type="entry name" value="Rossmann-like_a/b/a_fold"/>
</dbReference>
<dbReference type="STRING" id="1802385.A2856_02630"/>
<dbReference type="Proteomes" id="UP000177885">
    <property type="component" value="Unassembled WGS sequence"/>
</dbReference>
<evidence type="ECO:0000256" key="1">
    <source>
        <dbReference type="ARBA" id="ARBA00010124"/>
    </source>
</evidence>
<dbReference type="PANTHER" id="PTHR21342">
    <property type="entry name" value="PHOSPHOPANTETHEINE ADENYLYLTRANSFERASE"/>
    <property type="match status" value="1"/>
</dbReference>
<organism evidence="6 7">
    <name type="scientific">Candidatus Uhrbacteria bacterium RIFCSPHIGHO2_01_FULL_63_20</name>
    <dbReference type="NCBI Taxonomy" id="1802385"/>
    <lineage>
        <taxon>Bacteria</taxon>
        <taxon>Candidatus Uhriibacteriota</taxon>
    </lineage>
</organism>
<name>A0A1F7TKQ2_9BACT</name>
<evidence type="ECO:0000313" key="6">
    <source>
        <dbReference type="EMBL" id="OGL66560.1"/>
    </source>
</evidence>
<evidence type="ECO:0000259" key="5">
    <source>
        <dbReference type="Pfam" id="PF01467"/>
    </source>
</evidence>
<keyword evidence="4" id="KW-0067">ATP-binding</keyword>
<sequence length="171" mass="18294">MANKFTCLFPGRFQPFHNGHMLVVKGMAKLCGKLVVAIGSSDKSGTPENPFTAEERRDMIQRALQGEDIIPAFDVTFIMVPDMDSDEAWAKAVLEAAGGEVHQVWTGNPATKAPFLALGKEVKDIKEVPGVSATGVRAKMKEGGDWKAKVPDEVAATISALNGVERVKGNG</sequence>
<comment type="catalytic activity">
    <reaction evidence="4">
        <text>beta-nicotinamide D-ribonucleotide + ATP + H(+) = diphosphate + NAD(+)</text>
        <dbReference type="Rhea" id="RHEA:21360"/>
        <dbReference type="ChEBI" id="CHEBI:14649"/>
        <dbReference type="ChEBI" id="CHEBI:15378"/>
        <dbReference type="ChEBI" id="CHEBI:30616"/>
        <dbReference type="ChEBI" id="CHEBI:33019"/>
        <dbReference type="ChEBI" id="CHEBI:57540"/>
        <dbReference type="EC" id="2.7.7.1"/>
    </reaction>
</comment>
<evidence type="ECO:0000256" key="4">
    <source>
        <dbReference type="HAMAP-Rule" id="MF_00243"/>
    </source>
</evidence>
<dbReference type="UniPathway" id="UPA00253">
    <property type="reaction ID" value="UER00600"/>
</dbReference>
<protein>
    <recommendedName>
        <fullName evidence="4">Nicotinamide-nucleotide adenylyltransferase</fullName>
        <ecNumber evidence="4">2.7.7.1</ecNumber>
    </recommendedName>
    <alternativeName>
        <fullName evidence="4">NAD(+) diphosphorylase</fullName>
    </alternativeName>
    <alternativeName>
        <fullName evidence="4">NAD(+) pyrophosphorylase</fullName>
    </alternativeName>
    <alternativeName>
        <fullName evidence="4">NMN adenylyltransferase</fullName>
    </alternativeName>
</protein>
<dbReference type="EMBL" id="MGDT01000007">
    <property type="protein sequence ID" value="OGL66560.1"/>
    <property type="molecule type" value="Genomic_DNA"/>
</dbReference>
<dbReference type="HAMAP" id="MF_00243">
    <property type="entry name" value="NMN_adenylyltr"/>
    <property type="match status" value="1"/>
</dbReference>
<keyword evidence="3 4" id="KW-0548">Nucleotidyltransferase</keyword>
<keyword evidence="4" id="KW-0547">Nucleotide-binding</keyword>
<comment type="caution">
    <text evidence="6">The sequence shown here is derived from an EMBL/GenBank/DDBJ whole genome shotgun (WGS) entry which is preliminary data.</text>
</comment>
<dbReference type="InterPro" id="IPR004821">
    <property type="entry name" value="Cyt_trans-like"/>
</dbReference>
<comment type="pathway">
    <text evidence="4">Cofactor biosynthesis; NAD(+) biosynthesis; NAD(+) from nicotinamide D-ribonucleotide: step 1/1.</text>
</comment>
<proteinExistence type="inferred from homology"/>
<dbReference type="SUPFAM" id="SSF52374">
    <property type="entry name" value="Nucleotidylyl transferase"/>
    <property type="match status" value="1"/>
</dbReference>
<comment type="similarity">
    <text evidence="1 4">Belongs to the archaeal NMN adenylyltransferase family.</text>
</comment>
<evidence type="ECO:0000313" key="7">
    <source>
        <dbReference type="Proteomes" id="UP000177885"/>
    </source>
</evidence>
<dbReference type="GO" id="GO:0009435">
    <property type="term" value="P:NAD+ biosynthetic process"/>
    <property type="evidence" value="ECO:0007669"/>
    <property type="project" value="UniProtKB-UniRule"/>
</dbReference>
<dbReference type="GO" id="GO:0005524">
    <property type="term" value="F:ATP binding"/>
    <property type="evidence" value="ECO:0007669"/>
    <property type="project" value="UniProtKB-KW"/>
</dbReference>
<evidence type="ECO:0000256" key="2">
    <source>
        <dbReference type="ARBA" id="ARBA00022679"/>
    </source>
</evidence>
<dbReference type="Gene3D" id="3.40.50.620">
    <property type="entry name" value="HUPs"/>
    <property type="match status" value="1"/>
</dbReference>
<dbReference type="AlphaFoldDB" id="A0A1F7TKQ2"/>